<evidence type="ECO:0000256" key="7">
    <source>
        <dbReference type="ARBA" id="ARBA00023268"/>
    </source>
</evidence>
<feature type="active site" description="Proton donor/acceptor" evidence="9">
    <location>
        <position position="136"/>
    </location>
</feature>
<dbReference type="Pfam" id="PF01370">
    <property type="entry name" value="Epimerase"/>
    <property type="match status" value="1"/>
</dbReference>
<evidence type="ECO:0000256" key="5">
    <source>
        <dbReference type="ARBA" id="ARBA00023002"/>
    </source>
</evidence>
<dbReference type="EMBL" id="CP072943">
    <property type="protein sequence ID" value="QTX33438.1"/>
    <property type="molecule type" value="Genomic_DNA"/>
</dbReference>
<dbReference type="PANTHER" id="PTHR43238:SF1">
    <property type="entry name" value="GDP-L-FUCOSE SYNTHASE"/>
    <property type="match status" value="1"/>
</dbReference>
<dbReference type="InterPro" id="IPR028614">
    <property type="entry name" value="GDP_fucose/colitose_synth"/>
</dbReference>
<feature type="binding site" evidence="9">
    <location>
        <begin position="105"/>
        <end position="108"/>
    </location>
    <ligand>
        <name>NADP(+)</name>
        <dbReference type="ChEBI" id="CHEBI:58349"/>
    </ligand>
</feature>
<dbReference type="CDD" id="cd05239">
    <property type="entry name" value="GDP_FS_SDR_e"/>
    <property type="match status" value="1"/>
</dbReference>
<sequence length="317" mass="34872">MLKGPIFVAGHRGLVGSALVRKLRAAGRDDLLLRTRQELDLTDQGQVRAFFRAERPGTVLLAAAKVGGIVANSENPAPFLYENLAIEVNVIHEAWAAGVERLLFLGSSCIYPKMAPQPLKEEYLLTGPLEPTNEAYAVAKIAGLKLCEHYNRQYGVPFVSVMPTNLYGPGDNFDLRSSHVLPALIRRFDDALRSGADVVTLWGTGRPRREFLHVDDMADAALFVFEREIGPTFVNIGSGEDLPIGDLARLVAKIVGFEGTLLWDGSKPDGTPRKLLDVSRLRSLGWSPSIGLEEGITDTVRWYRAERERLLGPEGRS</sequence>
<feature type="binding site" evidence="9">
    <location>
        <position position="209"/>
    </location>
    <ligand>
        <name>substrate</name>
    </ligand>
</feature>
<dbReference type="GO" id="GO:0050577">
    <property type="term" value="F:GDP-L-fucose synthase activity"/>
    <property type="evidence" value="ECO:0007669"/>
    <property type="project" value="UniProtKB-UniRule"/>
</dbReference>
<dbReference type="PANTHER" id="PTHR43238">
    <property type="entry name" value="GDP-L-FUCOSE SYNTHASE"/>
    <property type="match status" value="1"/>
</dbReference>
<dbReference type="SUPFAM" id="SSF51735">
    <property type="entry name" value="NAD(P)-binding Rossmann-fold domains"/>
    <property type="match status" value="1"/>
</dbReference>
<evidence type="ECO:0000256" key="2">
    <source>
        <dbReference type="ARBA" id="ARBA00005959"/>
    </source>
</evidence>
<feature type="binding site" evidence="9">
    <location>
        <position position="140"/>
    </location>
    <ligand>
        <name>NADP(+)</name>
        <dbReference type="ChEBI" id="CHEBI:58349"/>
    </ligand>
</feature>
<dbReference type="Gene3D" id="3.40.50.720">
    <property type="entry name" value="NAD(P)-binding Rossmann-like Domain"/>
    <property type="match status" value="1"/>
</dbReference>
<feature type="site" description="Important for catalytic activity" evidence="9">
    <location>
        <position position="109"/>
    </location>
</feature>
<reference evidence="12" key="1">
    <citation type="submission" date="2021-04" db="EMBL/GenBank/DDBJ databases">
        <title>A novel Synergistetes isolate from a pyrite-forming mixed culture.</title>
        <authorList>
            <person name="Bunk B."/>
            <person name="Sproer C."/>
            <person name="Spring S."/>
            <person name="Pester M."/>
        </authorList>
    </citation>
    <scope>NUCLEOTIDE SEQUENCE [LARGE SCALE GENOMIC DNA]</scope>
    <source>
        <strain evidence="12">J.5.4.2-T.3.5.2</strain>
    </source>
</reference>
<proteinExistence type="inferred from homology"/>
<gene>
    <name evidence="9" type="primary">fcl</name>
    <name evidence="11" type="ORF">KAR29_06090</name>
</gene>
<protein>
    <recommendedName>
        <fullName evidence="3 9">GDP-L-fucose synthase</fullName>
        <ecNumber evidence="3 9">1.1.1.271</ecNumber>
    </recommendedName>
    <alternativeName>
        <fullName evidence="9">GDP-4-keto-6-deoxy-D-mannose-3,5-epimerase-4-reductase</fullName>
    </alternativeName>
</protein>
<keyword evidence="12" id="KW-1185">Reference proteome</keyword>
<dbReference type="InterPro" id="IPR001509">
    <property type="entry name" value="Epimerase_deHydtase"/>
</dbReference>
<dbReference type="GO" id="GO:0070401">
    <property type="term" value="F:NADP+ binding"/>
    <property type="evidence" value="ECO:0007669"/>
    <property type="project" value="UniProtKB-UniRule"/>
</dbReference>
<dbReference type="AlphaFoldDB" id="A0A9Q7AEZ2"/>
<feature type="binding site" evidence="9">
    <location>
        <position position="269"/>
    </location>
    <ligand>
        <name>substrate</name>
    </ligand>
</feature>
<dbReference type="EC" id="1.1.1.271" evidence="3 9"/>
<organism evidence="11 12">
    <name type="scientific">Aminithiophilus ramosus</name>
    <dbReference type="NCBI Taxonomy" id="3029084"/>
    <lineage>
        <taxon>Bacteria</taxon>
        <taxon>Thermotogati</taxon>
        <taxon>Synergistota</taxon>
        <taxon>Synergistia</taxon>
        <taxon>Synergistales</taxon>
        <taxon>Aminithiophilaceae</taxon>
        <taxon>Aminithiophilus</taxon>
    </lineage>
</organism>
<comment type="function">
    <text evidence="9">Catalyzes the two-step NADP-dependent conversion of GDP-4-dehydro-6-deoxy-D-mannose to GDP-fucose, involving an epimerase and a reductase reaction.</text>
</comment>
<dbReference type="Gene3D" id="3.90.25.10">
    <property type="entry name" value="UDP-galactose 4-epimerase, domain 1"/>
    <property type="match status" value="1"/>
</dbReference>
<keyword evidence="5 9" id="KW-0560">Oxidoreductase</keyword>
<evidence type="ECO:0000256" key="6">
    <source>
        <dbReference type="ARBA" id="ARBA00023235"/>
    </source>
</evidence>
<feature type="binding site" evidence="9">
    <location>
        <position position="202"/>
    </location>
    <ligand>
        <name>substrate</name>
    </ligand>
</feature>
<dbReference type="Proteomes" id="UP000671879">
    <property type="component" value="Chromosome"/>
</dbReference>
<keyword evidence="4 9" id="KW-0521">NADP</keyword>
<dbReference type="FunFam" id="3.40.50.720:FF:000101">
    <property type="entry name" value="GDP-L-fucose synthase"/>
    <property type="match status" value="1"/>
</dbReference>
<evidence type="ECO:0000256" key="4">
    <source>
        <dbReference type="ARBA" id="ARBA00022857"/>
    </source>
</evidence>
<keyword evidence="6 9" id="KW-0413">Isomerase</keyword>
<evidence type="ECO:0000259" key="10">
    <source>
        <dbReference type="Pfam" id="PF01370"/>
    </source>
</evidence>
<evidence type="ECO:0000256" key="3">
    <source>
        <dbReference type="ARBA" id="ARBA00012371"/>
    </source>
</evidence>
<feature type="site" description="Important for catalytic activity" evidence="9">
    <location>
        <position position="107"/>
    </location>
</feature>
<evidence type="ECO:0000313" key="11">
    <source>
        <dbReference type="EMBL" id="QTX33438.1"/>
    </source>
</evidence>
<name>A0A9Q7AEZ2_9BACT</name>
<comment type="catalytic activity">
    <reaction evidence="8 9">
        <text>GDP-beta-L-fucose + NADP(+) = GDP-4-dehydro-alpha-D-rhamnose + NADPH + H(+)</text>
        <dbReference type="Rhea" id="RHEA:18885"/>
        <dbReference type="ChEBI" id="CHEBI:15378"/>
        <dbReference type="ChEBI" id="CHEBI:57273"/>
        <dbReference type="ChEBI" id="CHEBI:57783"/>
        <dbReference type="ChEBI" id="CHEBI:57964"/>
        <dbReference type="ChEBI" id="CHEBI:58349"/>
        <dbReference type="EC" id="1.1.1.271"/>
    </reaction>
</comment>
<comment type="similarity">
    <text evidence="2 9">Belongs to the NAD(P)-dependent epimerase/dehydratase family. Fucose synthase subfamily.</text>
</comment>
<comment type="pathway">
    <text evidence="1 9">Nucleotide-sugar biosynthesis; GDP-L-fucose biosynthesis via de novo pathway; GDP-L-fucose from GDP-alpha-D-mannose: step 2/2.</text>
</comment>
<feature type="binding site" evidence="9">
    <location>
        <begin position="10"/>
        <end position="16"/>
    </location>
    <ligand>
        <name>NADP(+)</name>
        <dbReference type="ChEBI" id="CHEBI:58349"/>
    </ligand>
</feature>
<feature type="binding site" evidence="9">
    <location>
        <position position="179"/>
    </location>
    <ligand>
        <name>NADP(+)</name>
        <dbReference type="ChEBI" id="CHEBI:58349"/>
    </ligand>
</feature>
<evidence type="ECO:0000256" key="8">
    <source>
        <dbReference type="ARBA" id="ARBA00051935"/>
    </source>
</evidence>
<feature type="domain" description="NAD-dependent epimerase/dehydratase" evidence="10">
    <location>
        <begin position="6"/>
        <end position="237"/>
    </location>
</feature>
<evidence type="ECO:0000256" key="1">
    <source>
        <dbReference type="ARBA" id="ARBA00004883"/>
    </source>
</evidence>
<feature type="binding site" evidence="9">
    <location>
        <position position="187"/>
    </location>
    <ligand>
        <name>substrate</name>
    </ligand>
</feature>
<evidence type="ECO:0000313" key="12">
    <source>
        <dbReference type="Proteomes" id="UP000671879"/>
    </source>
</evidence>
<dbReference type="GO" id="GO:0016853">
    <property type="term" value="F:isomerase activity"/>
    <property type="evidence" value="ECO:0007669"/>
    <property type="project" value="UniProtKB-KW"/>
</dbReference>
<dbReference type="HAMAP" id="MF_00956">
    <property type="entry name" value="GDP_fucose_synth"/>
    <property type="match status" value="1"/>
</dbReference>
<accession>A0A9Q7AEZ2</accession>
<keyword evidence="7 9" id="KW-0511">Multifunctional enzyme</keyword>
<dbReference type="RefSeq" id="WP_274374725.1">
    <property type="nucleotide sequence ID" value="NZ_CP072943.1"/>
</dbReference>
<dbReference type="KEGG" id="aram:KAR29_06090"/>
<feature type="binding site" evidence="9">
    <location>
        <begin position="163"/>
        <end position="166"/>
    </location>
    <ligand>
        <name>NADP(+)</name>
        <dbReference type="ChEBI" id="CHEBI:58349"/>
    </ligand>
</feature>
<dbReference type="InterPro" id="IPR036291">
    <property type="entry name" value="NAD(P)-bd_dom_sf"/>
</dbReference>
<dbReference type="GO" id="GO:0042351">
    <property type="term" value="P:'de novo' GDP-L-fucose biosynthetic process"/>
    <property type="evidence" value="ECO:0007669"/>
    <property type="project" value="UniProtKB-UniRule"/>
</dbReference>
<evidence type="ECO:0000256" key="9">
    <source>
        <dbReference type="HAMAP-Rule" id="MF_00956"/>
    </source>
</evidence>